<feature type="region of interest" description="Disordered" evidence="1">
    <location>
        <begin position="120"/>
        <end position="161"/>
    </location>
</feature>
<protein>
    <submittedName>
        <fullName evidence="2">Uncharacterized protein</fullName>
    </submittedName>
</protein>
<evidence type="ECO:0000313" key="2">
    <source>
        <dbReference type="EMBL" id="JAS94090.1"/>
    </source>
</evidence>
<reference evidence="2" key="1">
    <citation type="submission" date="2015-11" db="EMBL/GenBank/DDBJ databases">
        <title>De novo transcriptome assembly of four potential Pierce s Disease insect vectors from Arizona vineyards.</title>
        <authorList>
            <person name="Tassone E.E."/>
        </authorList>
    </citation>
    <scope>NUCLEOTIDE SEQUENCE</scope>
</reference>
<gene>
    <name evidence="2" type="ORF">g.4033</name>
</gene>
<accession>A0A1B6J4I6</accession>
<feature type="non-terminal residue" evidence="2">
    <location>
        <position position="161"/>
    </location>
</feature>
<dbReference type="EMBL" id="GECU01013616">
    <property type="protein sequence ID" value="JAS94090.1"/>
    <property type="molecule type" value="Transcribed_RNA"/>
</dbReference>
<feature type="compositionally biased region" description="Polar residues" evidence="1">
    <location>
        <begin position="149"/>
        <end position="161"/>
    </location>
</feature>
<dbReference type="AlphaFoldDB" id="A0A1B6J4I6"/>
<feature type="compositionally biased region" description="Polar residues" evidence="1">
    <location>
        <begin position="58"/>
        <end position="68"/>
    </location>
</feature>
<feature type="compositionally biased region" description="Polar residues" evidence="1">
    <location>
        <begin position="120"/>
        <end position="139"/>
    </location>
</feature>
<name>A0A1B6J4I6_9HEMI</name>
<feature type="region of interest" description="Disordered" evidence="1">
    <location>
        <begin position="83"/>
        <end position="108"/>
    </location>
</feature>
<evidence type="ECO:0000256" key="1">
    <source>
        <dbReference type="SAM" id="MobiDB-lite"/>
    </source>
</evidence>
<feature type="region of interest" description="Disordered" evidence="1">
    <location>
        <begin position="48"/>
        <end position="68"/>
    </location>
</feature>
<proteinExistence type="predicted"/>
<organism evidence="2">
    <name type="scientific">Homalodisca liturata</name>
    <dbReference type="NCBI Taxonomy" id="320908"/>
    <lineage>
        <taxon>Eukaryota</taxon>
        <taxon>Metazoa</taxon>
        <taxon>Ecdysozoa</taxon>
        <taxon>Arthropoda</taxon>
        <taxon>Hexapoda</taxon>
        <taxon>Insecta</taxon>
        <taxon>Pterygota</taxon>
        <taxon>Neoptera</taxon>
        <taxon>Paraneoptera</taxon>
        <taxon>Hemiptera</taxon>
        <taxon>Auchenorrhyncha</taxon>
        <taxon>Membracoidea</taxon>
        <taxon>Cicadellidae</taxon>
        <taxon>Cicadellinae</taxon>
        <taxon>Proconiini</taxon>
        <taxon>Homalodisca</taxon>
    </lineage>
</organism>
<sequence length="161" mass="17267">MVSARGNPHLSNPPQNDRTLYLLIQAPDHHSSLLAIQAINRLLHEVAPEESSPPGEMLTNNSDTQGTMVKQPVFNSSTLTELPAVSTASPSESMEVTEQTAVATEQTSLSDVIRQLQQYIEGSEGTPSSDDQMKQSTAAVPQLAPVSTPPQHTVTITQSPQ</sequence>